<dbReference type="GO" id="GO:0045944">
    <property type="term" value="P:positive regulation of transcription by RNA polymerase II"/>
    <property type="evidence" value="ECO:0007669"/>
    <property type="project" value="TreeGrafter"/>
</dbReference>
<dbReference type="Gene3D" id="2.30.30.140">
    <property type="match status" value="1"/>
</dbReference>
<proteinExistence type="predicted"/>
<dbReference type="EMBL" id="LUGG01000004">
    <property type="protein sequence ID" value="OBZ75416.1"/>
    <property type="molecule type" value="Genomic_DNA"/>
</dbReference>
<feature type="compositionally biased region" description="Polar residues" evidence="4">
    <location>
        <begin position="647"/>
        <end position="662"/>
    </location>
</feature>
<comment type="subcellular location">
    <subcellularLocation>
        <location evidence="1">Nucleus</location>
    </subcellularLocation>
</comment>
<dbReference type="CDD" id="cd17724">
    <property type="entry name" value="BRCT_p53bp1_rpt2"/>
    <property type="match status" value="1"/>
</dbReference>
<dbReference type="SMART" id="SM00292">
    <property type="entry name" value="BRCT"/>
    <property type="match status" value="2"/>
</dbReference>
<dbReference type="InterPro" id="IPR036420">
    <property type="entry name" value="BRCT_dom_sf"/>
</dbReference>
<gene>
    <name evidence="6" type="primary">TP53BP1</name>
    <name evidence="6" type="ORF">A0H81_04294</name>
</gene>
<feature type="domain" description="BRCT" evidence="5">
    <location>
        <begin position="1123"/>
        <end position="1194"/>
    </location>
</feature>
<name>A0A1C7MGE3_GRIFR</name>
<keyword evidence="2" id="KW-0227">DNA damage</keyword>
<dbReference type="CDD" id="cd17745">
    <property type="entry name" value="BRCT_p53bp1_rpt1"/>
    <property type="match status" value="1"/>
</dbReference>
<dbReference type="PANTHER" id="PTHR15321:SF3">
    <property type="entry name" value="TP53-BINDING PROTEIN 1"/>
    <property type="match status" value="1"/>
</dbReference>
<dbReference type="SUPFAM" id="SSF52113">
    <property type="entry name" value="BRCT domain"/>
    <property type="match status" value="2"/>
</dbReference>
<dbReference type="OMA" id="YYPARII"/>
<feature type="compositionally biased region" description="Polar residues" evidence="4">
    <location>
        <begin position="485"/>
        <end position="495"/>
    </location>
</feature>
<evidence type="ECO:0000256" key="2">
    <source>
        <dbReference type="ARBA" id="ARBA00022763"/>
    </source>
</evidence>
<feature type="region of interest" description="Disordered" evidence="4">
    <location>
        <begin position="617"/>
        <end position="701"/>
    </location>
</feature>
<keyword evidence="3" id="KW-0539">Nucleus</keyword>
<dbReference type="InterPro" id="IPR047252">
    <property type="entry name" value="TP53BP1-like"/>
</dbReference>
<dbReference type="GO" id="GO:0000077">
    <property type="term" value="P:DNA damage checkpoint signaling"/>
    <property type="evidence" value="ECO:0007669"/>
    <property type="project" value="TreeGrafter"/>
</dbReference>
<reference evidence="6 7" key="1">
    <citation type="submission" date="2016-03" db="EMBL/GenBank/DDBJ databases">
        <title>Whole genome sequencing of Grifola frondosa 9006-11.</title>
        <authorList>
            <person name="Min B."/>
            <person name="Park H."/>
            <person name="Kim J.-G."/>
            <person name="Cho H."/>
            <person name="Oh Y.-L."/>
            <person name="Kong W.-S."/>
            <person name="Choi I.-G."/>
        </authorList>
    </citation>
    <scope>NUCLEOTIDE SEQUENCE [LARGE SCALE GENOMIC DNA]</scope>
    <source>
        <strain evidence="6 7">9006-11</strain>
    </source>
</reference>
<feature type="region of interest" description="Disordered" evidence="4">
    <location>
        <begin position="447"/>
        <end position="503"/>
    </location>
</feature>
<protein>
    <submittedName>
        <fullName evidence="6">Tumor suppressor p53-binding protein 1</fullName>
    </submittedName>
</protein>
<dbReference type="SUPFAM" id="SSF63748">
    <property type="entry name" value="Tudor/PWWP/MBT"/>
    <property type="match status" value="1"/>
</dbReference>
<feature type="region of interest" description="Disordered" evidence="4">
    <location>
        <begin position="69"/>
        <end position="156"/>
    </location>
</feature>
<feature type="domain" description="BRCT" evidence="5">
    <location>
        <begin position="931"/>
        <end position="1046"/>
    </location>
</feature>
<evidence type="ECO:0000313" key="6">
    <source>
        <dbReference type="EMBL" id="OBZ75416.1"/>
    </source>
</evidence>
<dbReference type="InterPro" id="IPR047250">
    <property type="entry name" value="BRCT_p53bp1-like_rpt2"/>
</dbReference>
<comment type="caution">
    <text evidence="6">The sequence shown here is derived from an EMBL/GenBank/DDBJ whole genome shotgun (WGS) entry which is preliminary data.</text>
</comment>
<evidence type="ECO:0000313" key="7">
    <source>
        <dbReference type="Proteomes" id="UP000092993"/>
    </source>
</evidence>
<sequence>MEFVEQSSCESQASQLIAAVLRRKETTAPKTFEPAVAHPVEDVVPLFQGSSSDSSSRHSIPQYHLHSLAVSEPQSRYGSEDQPDGEESQKENAPVSREIRRSDSSHPVAPTSTFARPPGDLAASEMRPPTRHRFTATNHATKEISPRIPPNIDSTAGATPVKVLSFKSPVVPQRGMPHASINVANVHTVHSRSVPRTQEQRSPSPASQDSLVIPWQDPKPPFLQTTEVLAIPSSEQGESSVKQIGPSFRTLAISVSSLHSHLFPPAAGRPDHGQVLVAATPSNSDSSQGIPQGQATSLSDYQIHDSQEEDHGYIGTAPPSPRDVSTELSSSYRRLLDLDLFAPNPEPLIATQATSQFTTQSTQLATQATESINQPGGIGSLRSTDPEHDIPLAFSVPSTTTTRTAIPRRMLGLVHPNKLWRFQGIRESEPISSTSKRQSVRAEYNIETTSVNPPPDSQEDSQPSDVSAVHGSVESENSERLLPAQSAQSSRTRQPTDPDIVPDSVATQIDIDNGGGLRAISSPHSAPSLVVLTKHSSLATENGGRGGKDAGESDADDDDDVPLAAALQSKRKGKERADKTPIIPRSLRPLPHHAASETNETLHIAVKPVTRAITPQIGKTRQGRRSWETEVIPSSHPEDDGIASVAASKQVTRSASGATEPTVNARPDSKVPLAVNSSRTAQREESEEESSELSDVSVVIPDAREEEATELADDDYMDIDRASTLVERAPSRKRKLVVSTKKTASKVFTRSKTADSPLTRPNKRLKSASAARISNLPATRVFALWRKDGLYYSGVVHEQRGPNRYLIKFDDNTTDTVDISKMRLCTLKVGDHILLHDGSKARVIEVTEFDANDNVTVENDDGDDVETLNMQVQDLRIASRTLMSEWKDRVLTAASIIPVIKPKPSSTPSKSSIVSGSSIKDGRKKPLAKAGLVVSLSVGRDNWEKEKSRLMLAIKDQGGIVIDDWSNIISMAGTHSQNNKRWVLVQEDLYLIKRNDIDRLFLVSDNANEKPKYLMALALGIPCVNEEWLTKNVSEDAERTWQSFLLPAGFCDALHTRVSQKVEWDWGLSRECLTEILSGHVPCKPFKDKSVLCLSPDFVPLPARTLKRNCSDADKSKEASRMVPRIVMCMGASTVEAVTEVRQASRDLKKFDFVVVKDEVDASIFTSQGINCVHLQWVKDCVIAGRLLPFPDHH</sequence>
<dbReference type="AlphaFoldDB" id="A0A1C7MGE3"/>
<dbReference type="InterPro" id="IPR001357">
    <property type="entry name" value="BRCT_dom"/>
</dbReference>
<feature type="region of interest" description="Disordered" evidence="4">
    <location>
        <begin position="537"/>
        <end position="560"/>
    </location>
</feature>
<dbReference type="Pfam" id="PF18115">
    <property type="entry name" value="Tudor_3"/>
    <property type="match status" value="1"/>
</dbReference>
<evidence type="ECO:0000256" key="3">
    <source>
        <dbReference type="ARBA" id="ARBA00023242"/>
    </source>
</evidence>
<evidence type="ECO:0000256" key="1">
    <source>
        <dbReference type="ARBA" id="ARBA00004123"/>
    </source>
</evidence>
<dbReference type="GO" id="GO:0042393">
    <property type="term" value="F:histone binding"/>
    <property type="evidence" value="ECO:0007669"/>
    <property type="project" value="TreeGrafter"/>
</dbReference>
<dbReference type="OrthoDB" id="129353at2759"/>
<feature type="compositionally biased region" description="Polar residues" evidence="4">
    <location>
        <begin position="194"/>
        <end position="210"/>
    </location>
</feature>
<dbReference type="Gene3D" id="3.40.50.10190">
    <property type="entry name" value="BRCT domain"/>
    <property type="match status" value="2"/>
</dbReference>
<dbReference type="STRING" id="5627.A0A1C7MGE3"/>
<dbReference type="Proteomes" id="UP000092993">
    <property type="component" value="Unassembled WGS sequence"/>
</dbReference>
<accession>A0A1C7MGE3</accession>
<organism evidence="6 7">
    <name type="scientific">Grifola frondosa</name>
    <name type="common">Maitake</name>
    <name type="synonym">Polyporus frondosus</name>
    <dbReference type="NCBI Taxonomy" id="5627"/>
    <lineage>
        <taxon>Eukaryota</taxon>
        <taxon>Fungi</taxon>
        <taxon>Dikarya</taxon>
        <taxon>Basidiomycota</taxon>
        <taxon>Agaricomycotina</taxon>
        <taxon>Agaricomycetes</taxon>
        <taxon>Polyporales</taxon>
        <taxon>Grifolaceae</taxon>
        <taxon>Grifola</taxon>
    </lineage>
</organism>
<dbReference type="InterPro" id="IPR041297">
    <property type="entry name" value="Crb2_Tudor"/>
</dbReference>
<feature type="region of interest" description="Disordered" evidence="4">
    <location>
        <begin position="190"/>
        <end position="214"/>
    </location>
</feature>
<dbReference type="PANTHER" id="PTHR15321">
    <property type="entry name" value="TUMOR SUPPRESSOR P53-BINDING PROTEIN 1"/>
    <property type="match status" value="1"/>
</dbReference>
<evidence type="ECO:0000259" key="5">
    <source>
        <dbReference type="PROSITE" id="PS50172"/>
    </source>
</evidence>
<dbReference type="PROSITE" id="PS50172">
    <property type="entry name" value="BRCT"/>
    <property type="match status" value="2"/>
</dbReference>
<dbReference type="GO" id="GO:0005634">
    <property type="term" value="C:nucleus"/>
    <property type="evidence" value="ECO:0007669"/>
    <property type="project" value="UniProtKB-SubCell"/>
</dbReference>
<keyword evidence="7" id="KW-1185">Reference proteome</keyword>
<dbReference type="InterPro" id="IPR047249">
    <property type="entry name" value="BRCT_p53bp1-like_rpt1"/>
</dbReference>
<evidence type="ECO:0000256" key="4">
    <source>
        <dbReference type="SAM" id="MobiDB-lite"/>
    </source>
</evidence>